<proteinExistence type="predicted"/>
<evidence type="ECO:0000256" key="1">
    <source>
        <dbReference type="SAM" id="MobiDB-lite"/>
    </source>
</evidence>
<name>A0A6J4PQE6_9ACTN</name>
<feature type="region of interest" description="Disordered" evidence="1">
    <location>
        <begin position="1"/>
        <end position="31"/>
    </location>
</feature>
<feature type="region of interest" description="Disordered" evidence="1">
    <location>
        <begin position="117"/>
        <end position="174"/>
    </location>
</feature>
<reference evidence="2" key="1">
    <citation type="submission" date="2020-02" db="EMBL/GenBank/DDBJ databases">
        <authorList>
            <person name="Meier V. D."/>
        </authorList>
    </citation>
    <scope>NUCLEOTIDE SEQUENCE</scope>
    <source>
        <strain evidence="2">AVDCRST_MAG03</strain>
    </source>
</reference>
<feature type="compositionally biased region" description="Acidic residues" evidence="1">
    <location>
        <begin position="1"/>
        <end position="11"/>
    </location>
</feature>
<organism evidence="2">
    <name type="scientific">uncultured Rubrobacteraceae bacterium</name>
    <dbReference type="NCBI Taxonomy" id="349277"/>
    <lineage>
        <taxon>Bacteria</taxon>
        <taxon>Bacillati</taxon>
        <taxon>Actinomycetota</taxon>
        <taxon>Rubrobacteria</taxon>
        <taxon>Rubrobacterales</taxon>
        <taxon>Rubrobacteraceae</taxon>
        <taxon>environmental samples</taxon>
    </lineage>
</organism>
<accession>A0A6J4PQE6</accession>
<feature type="compositionally biased region" description="Gly residues" evidence="1">
    <location>
        <begin position="12"/>
        <end position="28"/>
    </location>
</feature>
<gene>
    <name evidence="2" type="ORF">AVDCRST_MAG03-2583</name>
</gene>
<feature type="non-terminal residue" evidence="2">
    <location>
        <position position="174"/>
    </location>
</feature>
<protein>
    <submittedName>
        <fullName evidence="2">Uncharacterized protein</fullName>
    </submittedName>
</protein>
<dbReference type="EMBL" id="CADCUT010000156">
    <property type="protein sequence ID" value="CAA9421559.1"/>
    <property type="molecule type" value="Genomic_DNA"/>
</dbReference>
<evidence type="ECO:0000313" key="2">
    <source>
        <dbReference type="EMBL" id="CAA9421559.1"/>
    </source>
</evidence>
<feature type="compositionally biased region" description="Gly residues" evidence="1">
    <location>
        <begin position="158"/>
        <end position="174"/>
    </location>
</feature>
<dbReference type="AlphaFoldDB" id="A0A6J4PQE6"/>
<sequence length="174" mass="17767">GRINIEQDEGDGAGGGRLRAGRAGGLLRGGPRRARLPGVGAGRAAGRGFVRGGRGRDALRVGGLVSRLQEEGLKQAGGGGGPVPAALDVRRAGRGLGRVLHRGRWRWDACLVRDRARADGPAPGVPGPRRPRKGRGPWPTKARPLQARLDGGGRRRAGTGGTGERGRAGGAGGL</sequence>
<feature type="non-terminal residue" evidence="2">
    <location>
        <position position="1"/>
    </location>
</feature>